<evidence type="ECO:0000256" key="2">
    <source>
        <dbReference type="ARBA" id="ARBA00022771"/>
    </source>
</evidence>
<keyword evidence="4" id="KW-0812">Transmembrane</keyword>
<keyword evidence="1" id="KW-0479">Metal-binding</keyword>
<dbReference type="EMBL" id="LFYR01000113">
    <property type="protein sequence ID" value="KMZ75755.1"/>
    <property type="molecule type" value="Genomic_DNA"/>
</dbReference>
<organism evidence="6 7">
    <name type="scientific">Zostera marina</name>
    <name type="common">Eelgrass</name>
    <dbReference type="NCBI Taxonomy" id="29655"/>
    <lineage>
        <taxon>Eukaryota</taxon>
        <taxon>Viridiplantae</taxon>
        <taxon>Streptophyta</taxon>
        <taxon>Embryophyta</taxon>
        <taxon>Tracheophyta</taxon>
        <taxon>Spermatophyta</taxon>
        <taxon>Magnoliopsida</taxon>
        <taxon>Liliopsida</taxon>
        <taxon>Zosteraceae</taxon>
        <taxon>Zostera</taxon>
    </lineage>
</organism>
<dbReference type="InterPro" id="IPR022143">
    <property type="entry name" value="DUF3675"/>
</dbReference>
<name>A0A0K9Q5L7_ZOSMR</name>
<dbReference type="InterPro" id="IPR011016">
    <property type="entry name" value="Znf_RING-CH"/>
</dbReference>
<proteinExistence type="predicted"/>
<comment type="caution">
    <text evidence="6">The sequence shown here is derived from an EMBL/GenBank/DDBJ whole genome shotgun (WGS) entry which is preliminary data.</text>
</comment>
<evidence type="ECO:0000313" key="6">
    <source>
        <dbReference type="EMBL" id="KMZ75755.1"/>
    </source>
</evidence>
<evidence type="ECO:0000256" key="1">
    <source>
        <dbReference type="ARBA" id="ARBA00022723"/>
    </source>
</evidence>
<dbReference type="SUPFAM" id="SSF57850">
    <property type="entry name" value="RING/U-box"/>
    <property type="match status" value="1"/>
</dbReference>
<evidence type="ECO:0000259" key="5">
    <source>
        <dbReference type="PROSITE" id="PS51292"/>
    </source>
</evidence>
<dbReference type="Proteomes" id="UP000036987">
    <property type="component" value="Unassembled WGS sequence"/>
</dbReference>
<keyword evidence="2" id="KW-0863">Zinc-finger</keyword>
<dbReference type="PROSITE" id="PS51292">
    <property type="entry name" value="ZF_RING_CH"/>
    <property type="match status" value="1"/>
</dbReference>
<gene>
    <name evidence="6" type="ORF">ZOSMA_10G00230</name>
</gene>
<evidence type="ECO:0000256" key="4">
    <source>
        <dbReference type="SAM" id="Phobius"/>
    </source>
</evidence>
<dbReference type="STRING" id="29655.A0A0K9Q5L7"/>
<protein>
    <submittedName>
        <fullName evidence="6">RING zinc finger-containing protein</fullName>
    </submittedName>
</protein>
<dbReference type="CDD" id="cd16495">
    <property type="entry name" value="RING_CH-C4HC3_MARCH"/>
    <property type="match status" value="1"/>
</dbReference>
<dbReference type="Pfam" id="PF12906">
    <property type="entry name" value="RINGv"/>
    <property type="match status" value="1"/>
</dbReference>
<feature type="domain" description="RING-CH-type" evidence="5">
    <location>
        <begin position="49"/>
        <end position="109"/>
    </location>
</feature>
<dbReference type="GO" id="GO:0016567">
    <property type="term" value="P:protein ubiquitination"/>
    <property type="evidence" value="ECO:0000318"/>
    <property type="project" value="GO_Central"/>
</dbReference>
<keyword evidence="4" id="KW-1133">Transmembrane helix</keyword>
<dbReference type="SMART" id="SM00744">
    <property type="entry name" value="RINGv"/>
    <property type="match status" value="1"/>
</dbReference>
<feature type="transmembrane region" description="Helical" evidence="4">
    <location>
        <begin position="197"/>
        <end position="221"/>
    </location>
</feature>
<evidence type="ECO:0000313" key="7">
    <source>
        <dbReference type="Proteomes" id="UP000036987"/>
    </source>
</evidence>
<reference evidence="7" key="1">
    <citation type="journal article" date="2016" name="Nature">
        <title>The genome of the seagrass Zostera marina reveals angiosperm adaptation to the sea.</title>
        <authorList>
            <person name="Olsen J.L."/>
            <person name="Rouze P."/>
            <person name="Verhelst B."/>
            <person name="Lin Y.-C."/>
            <person name="Bayer T."/>
            <person name="Collen J."/>
            <person name="Dattolo E."/>
            <person name="De Paoli E."/>
            <person name="Dittami S."/>
            <person name="Maumus F."/>
            <person name="Michel G."/>
            <person name="Kersting A."/>
            <person name="Lauritano C."/>
            <person name="Lohaus R."/>
            <person name="Toepel M."/>
            <person name="Tonon T."/>
            <person name="Vanneste K."/>
            <person name="Amirebrahimi M."/>
            <person name="Brakel J."/>
            <person name="Bostroem C."/>
            <person name="Chovatia M."/>
            <person name="Grimwood J."/>
            <person name="Jenkins J.W."/>
            <person name="Jueterbock A."/>
            <person name="Mraz A."/>
            <person name="Stam W.T."/>
            <person name="Tice H."/>
            <person name="Bornberg-Bauer E."/>
            <person name="Green P.J."/>
            <person name="Pearson G.A."/>
            <person name="Procaccini G."/>
            <person name="Duarte C.M."/>
            <person name="Schmutz J."/>
            <person name="Reusch T.B.H."/>
            <person name="Van de Peer Y."/>
        </authorList>
    </citation>
    <scope>NUCLEOTIDE SEQUENCE [LARGE SCALE GENOMIC DNA]</scope>
    <source>
        <strain evidence="7">cv. Finnish</strain>
    </source>
</reference>
<feature type="transmembrane region" description="Helical" evidence="4">
    <location>
        <begin position="166"/>
        <end position="185"/>
    </location>
</feature>
<dbReference type="PANTHER" id="PTHR23012:SF215">
    <property type="entry name" value="RING_FYVE_PHD ZINC FINGER SUPERFAMILY PROTEIN"/>
    <property type="match status" value="1"/>
</dbReference>
<dbReference type="Gene3D" id="3.30.40.10">
    <property type="entry name" value="Zinc/RING finger domain, C3HC4 (zinc finger)"/>
    <property type="match status" value="1"/>
</dbReference>
<dbReference type="OMA" id="AVECRIC"/>
<keyword evidence="4" id="KW-0472">Membrane</keyword>
<sequence length="262" mass="29360">MDDQAVLNVNPSPEIVEHTPMLSLEKSALVPVLPVHSAEQEVDISSKDKVLIPTVECRICQEEDDIKNLDSPCACSGSLKFAHRDCVQRWVNEKGDLTCEICHKPYKTGYDAPPLVRRDETAIDINDSDGWPLDMHNRRILAMAAAQQLQESDHDDYRETGANGAAFIRSIALILLALLLLRHALSITNGEEDDDMSSFFSIFLLRAAGFLLPCYILAWAITILQNRRQSPDDILTFRTSHGAYTLRAHQIRQGPQTRVPET</sequence>
<dbReference type="GO" id="GO:0004842">
    <property type="term" value="F:ubiquitin-protein transferase activity"/>
    <property type="evidence" value="ECO:0000318"/>
    <property type="project" value="GO_Central"/>
</dbReference>
<evidence type="ECO:0000256" key="3">
    <source>
        <dbReference type="ARBA" id="ARBA00022833"/>
    </source>
</evidence>
<keyword evidence="7" id="KW-1185">Reference proteome</keyword>
<keyword evidence="3" id="KW-0862">Zinc</keyword>
<dbReference type="GO" id="GO:0016020">
    <property type="term" value="C:membrane"/>
    <property type="evidence" value="ECO:0000318"/>
    <property type="project" value="GO_Central"/>
</dbReference>
<dbReference type="OrthoDB" id="264354at2759"/>
<dbReference type="InterPro" id="IPR033275">
    <property type="entry name" value="MARCH-like"/>
</dbReference>
<dbReference type="InterPro" id="IPR013083">
    <property type="entry name" value="Znf_RING/FYVE/PHD"/>
</dbReference>
<dbReference type="AlphaFoldDB" id="A0A0K9Q5L7"/>
<dbReference type="PANTHER" id="PTHR23012">
    <property type="entry name" value="RING/FYVE/PHD ZINC FINGER DOMAIN-CONTAINING"/>
    <property type="match status" value="1"/>
</dbReference>
<dbReference type="Pfam" id="PF12428">
    <property type="entry name" value="DUF3675"/>
    <property type="match status" value="1"/>
</dbReference>
<accession>A0A0K9Q5L7</accession>
<dbReference type="GO" id="GO:0008270">
    <property type="term" value="F:zinc ion binding"/>
    <property type="evidence" value="ECO:0007669"/>
    <property type="project" value="UniProtKB-KW"/>
</dbReference>